<keyword evidence="3" id="KW-1185">Reference proteome</keyword>
<keyword evidence="2" id="KW-0540">Nuclease</keyword>
<dbReference type="GO" id="GO:0016787">
    <property type="term" value="F:hydrolase activity"/>
    <property type="evidence" value="ECO:0007669"/>
    <property type="project" value="InterPro"/>
</dbReference>
<dbReference type="InterPro" id="IPR004843">
    <property type="entry name" value="Calcineurin-like_PHP"/>
</dbReference>
<dbReference type="Pfam" id="PF00149">
    <property type="entry name" value="Metallophos"/>
    <property type="match status" value="1"/>
</dbReference>
<dbReference type="OrthoDB" id="3083at10239"/>
<dbReference type="GO" id="GO:0004519">
    <property type="term" value="F:endonuclease activity"/>
    <property type="evidence" value="ECO:0007669"/>
    <property type="project" value="UniProtKB-KW"/>
</dbReference>
<dbReference type="GeneID" id="9384395"/>
<sequence>MFLMGGSKVNFLALLLKQPPKCGNEYVMKILNTGDWHLGVKNDDPWVQNIQLAGIKDAINYSKANGITVWIQYGDIFDVRKAITHKCMEFARHISDLLKTNGITMYTVVGNHDAHYKNTLTPNAASEVLGKYDHIKVIEKPTTVNFDGTEIDLIPWMCEENTTDIMDHIKNTTADFCIGHWELNGFYFYKGMKSHGLEPDFLKRYKQVWSGHFHTISDAANVKYIGTPWTLTAGDENDPRGFWIFDTETHTMDFVINETCWHRKIHYPNATIDYKDFTNIAVRVIVDKIDDGLTKFESELEKVVHSLRIVSKVDNSVDIDDSEEEDEVKSLLDMMYDYIDALPDGHTEDDVKALKTMAAQLYNEVTR</sequence>
<keyword evidence="2" id="KW-0255">Endonuclease</keyword>
<dbReference type="PANTHER" id="PTHR30337">
    <property type="entry name" value="COMPONENT OF ATP-DEPENDENT DSDNA EXONUCLEASE"/>
    <property type="match status" value="1"/>
</dbReference>
<dbReference type="Proteomes" id="UP000201129">
    <property type="component" value="Segment"/>
</dbReference>
<evidence type="ECO:0000259" key="1">
    <source>
        <dbReference type="Pfam" id="PF00149"/>
    </source>
</evidence>
<dbReference type="KEGG" id="vg:9384395"/>
<gene>
    <name evidence="2" type="primary">gp47</name>
</gene>
<dbReference type="Gene3D" id="3.60.21.10">
    <property type="match status" value="1"/>
</dbReference>
<dbReference type="InterPro" id="IPR050535">
    <property type="entry name" value="DNA_Repair-Maintenance_Comp"/>
</dbReference>
<evidence type="ECO:0000313" key="3">
    <source>
        <dbReference type="Proteomes" id="UP000201129"/>
    </source>
</evidence>
<name>D7RM70_9CAUD</name>
<keyword evidence="2" id="KW-0378">Hydrolase</keyword>
<dbReference type="SUPFAM" id="SSF56300">
    <property type="entry name" value="Metallo-dependent phosphatases"/>
    <property type="match status" value="1"/>
</dbReference>
<proteinExistence type="predicted"/>
<accession>D7RM70</accession>
<feature type="domain" description="Calcineurin-like phosphoesterase" evidence="1">
    <location>
        <begin position="28"/>
        <end position="214"/>
    </location>
</feature>
<dbReference type="EMBL" id="HM071924">
    <property type="protein sequence ID" value="ADI55386.1"/>
    <property type="molecule type" value="Genomic_DNA"/>
</dbReference>
<protein>
    <submittedName>
        <fullName evidence="2">Gp47 recombination endonuclease subunit</fullName>
    </submittedName>
</protein>
<dbReference type="InterPro" id="IPR029052">
    <property type="entry name" value="Metallo-depent_PP-like"/>
</dbReference>
<organism evidence="2 3">
    <name type="scientific">Escherichia phage IME08</name>
    <dbReference type="NCBI Taxonomy" id="698728"/>
    <lineage>
        <taxon>Viruses</taxon>
        <taxon>Duplodnaviria</taxon>
        <taxon>Heunggongvirae</taxon>
        <taxon>Uroviricota</taxon>
        <taxon>Caudoviricetes</taxon>
        <taxon>Pantevenvirales</taxon>
        <taxon>Straboviridae</taxon>
        <taxon>Tevenvirinae</taxon>
        <taxon>Dhakavirus</taxon>
        <taxon>Dhakavirus ime08</taxon>
    </lineage>
</organism>
<reference evidence="2 3" key="2">
    <citation type="journal article" date="2011" name="Virol. J.">
        <title>Sequence characteristics of T4-like bacteriophage IME08 benome termini revealed by high throughput sequencing.</title>
        <authorList>
            <person name="Jiang X."/>
            <person name="Jiang H."/>
            <person name="Li C."/>
            <person name="Wang S."/>
            <person name="Mi Z."/>
            <person name="An X."/>
            <person name="Chen J."/>
            <person name="Tong Y."/>
        </authorList>
    </citation>
    <scope>NUCLEOTIDE SEQUENCE [LARGE SCALE GENOMIC DNA]</scope>
</reference>
<dbReference type="RefSeq" id="YP_003734207.1">
    <property type="nucleotide sequence ID" value="NC_014260.1"/>
</dbReference>
<evidence type="ECO:0000313" key="2">
    <source>
        <dbReference type="EMBL" id="ADI55386.1"/>
    </source>
</evidence>
<reference evidence="2 3" key="1">
    <citation type="journal article" date="2011" name="Arch. Virol.">
        <title>The complete genome sequence of a novel T4-like bacteriophage, IME08.</title>
        <authorList>
            <person name="Jiang H."/>
            <person name="Jiang X."/>
            <person name="Wang S."/>
            <person name="Li C."/>
            <person name="Chen B."/>
            <person name="An X."/>
            <person name="Mi Z."/>
            <person name="Chen J."/>
            <person name="Tong Y."/>
        </authorList>
    </citation>
    <scope>NUCLEOTIDE SEQUENCE [LARGE SCALE GENOMIC DNA]</scope>
</reference>